<dbReference type="GeneID" id="123051810"/>
<evidence type="ECO:0000313" key="2">
    <source>
        <dbReference type="EnsemblPlants" id="TraesCS2D02G140600.1"/>
    </source>
</evidence>
<keyword evidence="1" id="KW-0812">Transmembrane</keyword>
<dbReference type="OrthoDB" id="618849at2759"/>
<dbReference type="STRING" id="4565.A0A3B6D8R2"/>
<evidence type="ECO:0008006" key="4">
    <source>
        <dbReference type="Google" id="ProtNLM"/>
    </source>
</evidence>
<protein>
    <recommendedName>
        <fullName evidence="4">BLE2 protein</fullName>
    </recommendedName>
</protein>
<dbReference type="InterPro" id="IPR011989">
    <property type="entry name" value="ARM-like"/>
</dbReference>
<keyword evidence="3" id="KW-1185">Reference proteome</keyword>
<dbReference type="RefSeq" id="XP_044330722.1">
    <property type="nucleotide sequence ID" value="XM_044474787.1"/>
</dbReference>
<dbReference type="EnsemblPlants" id="TraesCS2D02G140600.1">
    <property type="protein sequence ID" value="TraesCS2D02G140600.1"/>
    <property type="gene ID" value="TraesCS2D02G140600"/>
</dbReference>
<feature type="transmembrane region" description="Helical" evidence="1">
    <location>
        <begin position="205"/>
        <end position="223"/>
    </location>
</feature>
<gene>
    <name evidence="2" type="primary">LOC123051810</name>
</gene>
<keyword evidence="1" id="KW-0472">Membrane</keyword>
<dbReference type="Proteomes" id="UP000019116">
    <property type="component" value="Chromosome 2D"/>
</dbReference>
<dbReference type="InterPro" id="IPR016024">
    <property type="entry name" value="ARM-type_fold"/>
</dbReference>
<feature type="transmembrane region" description="Helical" evidence="1">
    <location>
        <begin position="324"/>
        <end position="351"/>
    </location>
</feature>
<feature type="transmembrane region" description="Helical" evidence="1">
    <location>
        <begin position="164"/>
        <end position="185"/>
    </location>
</feature>
<organism evidence="2">
    <name type="scientific">Triticum aestivum</name>
    <name type="common">Wheat</name>
    <dbReference type="NCBI Taxonomy" id="4565"/>
    <lineage>
        <taxon>Eukaryota</taxon>
        <taxon>Viridiplantae</taxon>
        <taxon>Streptophyta</taxon>
        <taxon>Embryophyta</taxon>
        <taxon>Tracheophyta</taxon>
        <taxon>Spermatophyta</taxon>
        <taxon>Magnoliopsida</taxon>
        <taxon>Liliopsida</taxon>
        <taxon>Poales</taxon>
        <taxon>Poaceae</taxon>
        <taxon>BOP clade</taxon>
        <taxon>Pooideae</taxon>
        <taxon>Triticodae</taxon>
        <taxon>Triticeae</taxon>
        <taxon>Triticinae</taxon>
        <taxon>Triticum</taxon>
    </lineage>
</organism>
<feature type="transmembrane region" description="Helical" evidence="1">
    <location>
        <begin position="244"/>
        <end position="262"/>
    </location>
</feature>
<dbReference type="SUPFAM" id="SSF48371">
    <property type="entry name" value="ARM repeat"/>
    <property type="match status" value="1"/>
</dbReference>
<dbReference type="PANTHER" id="PTHR33115">
    <property type="entry name" value="ARM REPEAT SUPERFAMILY PROTEIN"/>
    <property type="match status" value="1"/>
</dbReference>
<sequence length="947" mass="106995">MAIVTEHRVQMPTDPPAGKATTAPEMGLNRFVRFIALIERLGNALGTLAFTWATVVLLGGYSKDLSSDFWVPTGIIFLEALRMFSRNNRMDYQLFFRTRGAFRSLGWNGLISLICFFNVLMDTHVIWTNDEIRQIAATYSVVGLLVIGSILCPEAAIPPMLRRAISLWSPMVAILLLCPSVWYSYKFEEEYFIFQRHGSVANCTVYLVLFVVVLILTISRLRFPSIIKLADWVLGSKIAFWQRVTLNLCMFAATVMSVFNFNRRGISALITMDILVLVLTSFGNLQIPAAVLRIGLALWRLIVVQKENNDQKNHENMKNLLSSLYIFYAMVLGQGILYIVAGIFEIFSFILRRSLIRRVGFRGPSGVKYVNLYYAYVFDRCMEGAILGPKKTNLIIFAMDSVKSNSPKMQLYGLKMLHIFLEKEPLRTMAILELTTYTQTVTCLINMLGWTSEGATDIRSFAAKIMTELAENLRVVPIPGAMQLIASLLDTVQGHNIKNPLLDTGSPETKQDNLIQQVGRNELTSPVLKWLKQMALYCLIPREEPTNMDEQNSHILRCWRKIAKHWSVPEEEPSTNHDLLPVQGMLILERLATFDLENCIEISRATGLISKIVEFTSNMTDMKNIGETHETLLKRSSMKLLARLASTKGKFGVTLRQKITEHLFLWSNLAEILDNRGSSQELRELTAELIRNFAMDGNVNNEIGHIPMIISRLMHAFLSQGASSSADSDQLLRMNAGQALALLAMESVSNCLVMLAEPGYVFIKELTIMIHSGRYRYIASSLLQNMCVHAQSELGDSDLKEISYITREVLEGIMDAEGTELEVLVGLSSQICNVIPGDFARELEHGQIKERFIKRLVDALKKNMIPTCRCPRIRRVIVEHAIYMMECNPGNANCFKKYWMMEALLKVERTTSRAENYRFFSGDAGLMEHSVPLSALVSRAKELMGRG</sequence>
<evidence type="ECO:0000256" key="1">
    <source>
        <dbReference type="SAM" id="Phobius"/>
    </source>
</evidence>
<feature type="transmembrane region" description="Helical" evidence="1">
    <location>
        <begin position="105"/>
        <end position="126"/>
    </location>
</feature>
<proteinExistence type="predicted"/>
<dbReference type="Gramene" id="TraesWEE_scaffold_026424_01G000200.1">
    <property type="protein sequence ID" value="TraesWEE_scaffold_026424_01G000200.1"/>
    <property type="gene ID" value="TraesWEE_scaffold_026424_01G000200"/>
</dbReference>
<feature type="transmembrane region" description="Helical" evidence="1">
    <location>
        <begin position="41"/>
        <end position="61"/>
    </location>
</feature>
<dbReference type="AlphaFoldDB" id="A0A3B6D8R2"/>
<dbReference type="Gramene" id="TraesCS2D02G140600.1">
    <property type="protein sequence ID" value="TraesCS2D02G140600.1"/>
    <property type="gene ID" value="TraesCS2D02G140600"/>
</dbReference>
<reference evidence="2" key="2">
    <citation type="submission" date="2018-10" db="UniProtKB">
        <authorList>
            <consortium name="EnsemblPlants"/>
        </authorList>
    </citation>
    <scope>IDENTIFICATION</scope>
</reference>
<dbReference type="Gene3D" id="1.25.10.10">
    <property type="entry name" value="Leucine-rich Repeat Variant"/>
    <property type="match status" value="1"/>
</dbReference>
<accession>A0A3B6D8R2</accession>
<dbReference type="Gramene" id="TraesROB_scaffold_025125_01G000300.1">
    <property type="protein sequence ID" value="TraesROB_scaffold_025125_01G000300.1"/>
    <property type="gene ID" value="TraesROB_scaffold_025125_01G000300"/>
</dbReference>
<reference evidence="2" key="1">
    <citation type="submission" date="2018-08" db="EMBL/GenBank/DDBJ databases">
        <authorList>
            <person name="Rossello M."/>
        </authorList>
    </citation>
    <scope>NUCLEOTIDE SEQUENCE [LARGE SCALE GENOMIC DNA]</scope>
    <source>
        <strain evidence="2">cv. Chinese Spring</strain>
    </source>
</reference>
<keyword evidence="1" id="KW-1133">Transmembrane helix</keyword>
<evidence type="ECO:0000313" key="3">
    <source>
        <dbReference type="Proteomes" id="UP000019116"/>
    </source>
</evidence>
<name>A0A3B6D8R2_WHEAT</name>
<feature type="transmembrane region" description="Helical" evidence="1">
    <location>
        <begin position="274"/>
        <end position="303"/>
    </location>
</feature>
<feature type="transmembrane region" description="Helical" evidence="1">
    <location>
        <begin position="132"/>
        <end position="152"/>
    </location>
</feature>
<dbReference type="PANTHER" id="PTHR33115:SF73">
    <property type="entry name" value="OS07G0649300 PROTEIN"/>
    <property type="match status" value="1"/>
</dbReference>
<dbReference type="OMA" id="DTHVIWT"/>
<dbReference type="Gramene" id="TraesCS2D03G0296500.1">
    <property type="protein sequence ID" value="TraesCS2D03G0296500.1.CDS"/>
    <property type="gene ID" value="TraesCS2D03G0296500"/>
</dbReference>